<dbReference type="STRING" id="1121326.CLMAG_50550"/>
<dbReference type="PATRIC" id="fig|1121326.3.peg.5110"/>
<dbReference type="CDD" id="cd00657">
    <property type="entry name" value="Ferritin_like"/>
    <property type="match status" value="1"/>
</dbReference>
<feature type="domain" description="Deacetylase PdaC" evidence="2">
    <location>
        <begin position="169"/>
        <end position="257"/>
    </location>
</feature>
<dbReference type="AlphaFoldDB" id="A0A161WCY8"/>
<dbReference type="Pfam" id="PF13739">
    <property type="entry name" value="PdaC"/>
    <property type="match status" value="1"/>
</dbReference>
<proteinExistence type="predicted"/>
<accession>A0A161WCY8</accession>
<dbReference type="Gene3D" id="3.90.640.20">
    <property type="entry name" value="Heat-shock cognate protein, ATPase"/>
    <property type="match status" value="1"/>
</dbReference>
<name>A0A161WCY8_9CLOT</name>
<dbReference type="Pfam" id="PF11738">
    <property type="entry name" value="DUF3298"/>
    <property type="match status" value="1"/>
</dbReference>
<dbReference type="RefSeq" id="WP_242873125.1">
    <property type="nucleotide sequence ID" value="NZ_FQXL01000007.1"/>
</dbReference>
<dbReference type="InterPro" id="IPR012347">
    <property type="entry name" value="Ferritin-like"/>
</dbReference>
<dbReference type="SUPFAM" id="SSF47240">
    <property type="entry name" value="Ferritin-like"/>
    <property type="match status" value="1"/>
</dbReference>
<dbReference type="Gene3D" id="3.30.565.40">
    <property type="entry name" value="Fervidobacterium nodosum Rt17-B1 like"/>
    <property type="match status" value="1"/>
</dbReference>
<dbReference type="InterPro" id="IPR009078">
    <property type="entry name" value="Ferritin-like_SF"/>
</dbReference>
<evidence type="ECO:0000259" key="2">
    <source>
        <dbReference type="Pfam" id="PF13739"/>
    </source>
</evidence>
<dbReference type="InterPro" id="IPR025303">
    <property type="entry name" value="PdaC"/>
</dbReference>
<dbReference type="Gene3D" id="1.20.1260.10">
    <property type="match status" value="1"/>
</dbReference>
<dbReference type="InterPro" id="IPR021729">
    <property type="entry name" value="DUF3298"/>
</dbReference>
<evidence type="ECO:0000313" key="4">
    <source>
        <dbReference type="Proteomes" id="UP000076603"/>
    </source>
</evidence>
<protein>
    <recommendedName>
        <fullName evidence="5">Anti-sigma-V factor RsiV</fullName>
    </recommendedName>
</protein>
<dbReference type="EMBL" id="LWAE01000008">
    <property type="protein sequence ID" value="KZL89555.1"/>
    <property type="molecule type" value="Genomic_DNA"/>
</dbReference>
<keyword evidence="4" id="KW-1185">Reference proteome</keyword>
<evidence type="ECO:0000259" key="1">
    <source>
        <dbReference type="Pfam" id="PF11738"/>
    </source>
</evidence>
<dbReference type="InterPro" id="IPR037126">
    <property type="entry name" value="PdaC/RsiV-like_sf"/>
</dbReference>
<feature type="domain" description="DUF3298" evidence="1">
    <location>
        <begin position="282"/>
        <end position="358"/>
    </location>
</feature>
<dbReference type="Proteomes" id="UP000076603">
    <property type="component" value="Unassembled WGS sequence"/>
</dbReference>
<sequence>MYYSEQYKFKSSTLKDNPLFNLILIAMNNNRFTSKKYKLMMNMTKDTNILNSVQHAYENELKHYNSFKQILGKLTGQSVEIPSPNIKINTSITEAIEDCIDKELEEIKLYQKIVVLISSDQIKTSIKNMITDKQRTAASLNFLYARGSFNRNPISSTDNNVSITFIPMKASKKYINEDLRIPVLSGIKNTRVQNKINDSLKDDILEFKRQMEDAADEDGLKAKKEEKKFMNYAISNNTTITYNKNNIISLSNLYHQFINGRTSYIRATYNFNIDTGISLGLKDLFKPGAPYRELINSEIRKQLIANKDIYPPEAAQNFKGIAEDHPFYLEGTNIVLFFGFNEIAPTISEIPVIKLPFKSFTGYIKPMFLS</sequence>
<comment type="caution">
    <text evidence="3">The sequence shown here is derived from an EMBL/GenBank/DDBJ whole genome shotgun (WGS) entry which is preliminary data.</text>
</comment>
<gene>
    <name evidence="3" type="ORF">CLMAG_50550</name>
</gene>
<evidence type="ECO:0000313" key="3">
    <source>
        <dbReference type="EMBL" id="KZL89555.1"/>
    </source>
</evidence>
<reference evidence="3 4" key="1">
    <citation type="submission" date="2016-04" db="EMBL/GenBank/DDBJ databases">
        <title>Genome sequence of Clostridium magnum DSM 2767.</title>
        <authorList>
            <person name="Poehlein A."/>
            <person name="Uhlig R."/>
            <person name="Fischer R."/>
            <person name="Bahl H."/>
            <person name="Daniel R."/>
        </authorList>
    </citation>
    <scope>NUCLEOTIDE SEQUENCE [LARGE SCALE GENOMIC DNA]</scope>
    <source>
        <strain evidence="3 4">DSM 2767</strain>
    </source>
</reference>
<evidence type="ECO:0008006" key="5">
    <source>
        <dbReference type="Google" id="ProtNLM"/>
    </source>
</evidence>
<organism evidence="3 4">
    <name type="scientific">Clostridium magnum DSM 2767</name>
    <dbReference type="NCBI Taxonomy" id="1121326"/>
    <lineage>
        <taxon>Bacteria</taxon>
        <taxon>Bacillati</taxon>
        <taxon>Bacillota</taxon>
        <taxon>Clostridia</taxon>
        <taxon>Eubacteriales</taxon>
        <taxon>Clostridiaceae</taxon>
        <taxon>Clostridium</taxon>
    </lineage>
</organism>